<feature type="signal peptide" evidence="2">
    <location>
        <begin position="1"/>
        <end position="19"/>
    </location>
</feature>
<dbReference type="EMBL" id="JBFAEG010000032">
    <property type="protein sequence ID" value="MEU5712085.1"/>
    <property type="molecule type" value="Genomic_DNA"/>
</dbReference>
<gene>
    <name evidence="3" type="ORF">AB0H04_35425</name>
</gene>
<reference evidence="3 4" key="1">
    <citation type="submission" date="2024-06" db="EMBL/GenBank/DDBJ databases">
        <title>The Natural Products Discovery Center: Release of the First 8490 Sequenced Strains for Exploring Actinobacteria Biosynthetic Diversity.</title>
        <authorList>
            <person name="Kalkreuter E."/>
            <person name="Kautsar S.A."/>
            <person name="Yang D."/>
            <person name="Bader C.D."/>
            <person name="Teijaro C.N."/>
            <person name="Fluegel L."/>
            <person name="Davis C.M."/>
            <person name="Simpson J.R."/>
            <person name="Lauterbach L."/>
            <person name="Steele A.D."/>
            <person name="Gui C."/>
            <person name="Meng S."/>
            <person name="Li G."/>
            <person name="Viehrig K."/>
            <person name="Ye F."/>
            <person name="Su P."/>
            <person name="Kiefer A.F."/>
            <person name="Nichols A."/>
            <person name="Cepeda A.J."/>
            <person name="Yan W."/>
            <person name="Fan B."/>
            <person name="Jiang Y."/>
            <person name="Adhikari A."/>
            <person name="Zheng C.-J."/>
            <person name="Schuster L."/>
            <person name="Cowan T.M."/>
            <person name="Smanski M.J."/>
            <person name="Chevrette M.G."/>
            <person name="De Carvalho L.P.S."/>
            <person name="Shen B."/>
        </authorList>
    </citation>
    <scope>NUCLEOTIDE SEQUENCE [LARGE SCALE GENOMIC DNA]</scope>
    <source>
        <strain evidence="3 4">NPDC020594</strain>
    </source>
</reference>
<name>A0ABV3AJF1_9ACTN</name>
<feature type="compositionally biased region" description="Basic and acidic residues" evidence="1">
    <location>
        <begin position="81"/>
        <end position="108"/>
    </location>
</feature>
<feature type="chain" id="PRO_5046829230" evidence="2">
    <location>
        <begin position="20"/>
        <end position="150"/>
    </location>
</feature>
<organism evidence="3 4">
    <name type="scientific">Streptomyces flaveolus</name>
    <dbReference type="NCBI Taxonomy" id="67297"/>
    <lineage>
        <taxon>Bacteria</taxon>
        <taxon>Bacillati</taxon>
        <taxon>Actinomycetota</taxon>
        <taxon>Actinomycetes</taxon>
        <taxon>Kitasatosporales</taxon>
        <taxon>Streptomycetaceae</taxon>
        <taxon>Streptomyces</taxon>
    </lineage>
</organism>
<dbReference type="RefSeq" id="WP_030652623.1">
    <property type="nucleotide sequence ID" value="NZ_JBEXDP010000012.1"/>
</dbReference>
<comment type="caution">
    <text evidence="3">The sequence shown here is derived from an EMBL/GenBank/DDBJ whole genome shotgun (WGS) entry which is preliminary data.</text>
</comment>
<dbReference type="Proteomes" id="UP001551011">
    <property type="component" value="Unassembled WGS sequence"/>
</dbReference>
<keyword evidence="4" id="KW-1185">Reference proteome</keyword>
<keyword evidence="2" id="KW-0732">Signal</keyword>
<feature type="region of interest" description="Disordered" evidence="1">
    <location>
        <begin position="60"/>
        <end position="118"/>
    </location>
</feature>
<sequence length="150" mass="15425">MFAGVAAVVAGAAAWRAVAAHNTQPWFADVPSRSALLGTWRAEGDGGGQVEFAADGRFSATGLPVGTSSGTGLTDTGRWSLDARGRSVTLRPDHPPPDPAPDRPDHPPPDPAPDPGLTVVRAAGHLRLCVPSDSPGVLCDVLLRPAEPSR</sequence>
<evidence type="ECO:0000313" key="3">
    <source>
        <dbReference type="EMBL" id="MEU5712085.1"/>
    </source>
</evidence>
<feature type="compositionally biased region" description="Low complexity" evidence="1">
    <location>
        <begin position="66"/>
        <end position="77"/>
    </location>
</feature>
<proteinExistence type="predicted"/>
<evidence type="ECO:0000256" key="2">
    <source>
        <dbReference type="SAM" id="SignalP"/>
    </source>
</evidence>
<evidence type="ECO:0000313" key="4">
    <source>
        <dbReference type="Proteomes" id="UP001551011"/>
    </source>
</evidence>
<evidence type="ECO:0000256" key="1">
    <source>
        <dbReference type="SAM" id="MobiDB-lite"/>
    </source>
</evidence>
<protein>
    <submittedName>
        <fullName evidence="3">Uncharacterized protein</fullName>
    </submittedName>
</protein>
<accession>A0ABV3AJF1</accession>